<comment type="caution">
    <text evidence="1">The sequence shown here is derived from an EMBL/GenBank/DDBJ whole genome shotgun (WGS) entry which is preliminary data.</text>
</comment>
<dbReference type="PANTHER" id="PTHR39550:SF1">
    <property type="entry name" value="SLL0658 PROTEIN"/>
    <property type="match status" value="1"/>
</dbReference>
<sequence>MIIDELKGRKIAKELGIEISGSLGVLITARNKGVIKKVKPLKETNFRLSDKWVQAVLNHVKED</sequence>
<evidence type="ECO:0000313" key="2">
    <source>
        <dbReference type="Proteomes" id="UP000011135"/>
    </source>
</evidence>
<dbReference type="Pfam" id="PF11848">
    <property type="entry name" value="DUF3368"/>
    <property type="match status" value="1"/>
</dbReference>
<accession>L8JRJ5</accession>
<reference evidence="1 2" key="1">
    <citation type="submission" date="2012-12" db="EMBL/GenBank/DDBJ databases">
        <title>Genome assembly of Fulvivirga imtechensis AK7.</title>
        <authorList>
            <person name="Nupur N."/>
            <person name="Khatri I."/>
            <person name="Kumar R."/>
            <person name="Subramanian S."/>
            <person name="Pinnaka A."/>
        </authorList>
    </citation>
    <scope>NUCLEOTIDE SEQUENCE [LARGE SCALE GENOMIC DNA]</scope>
    <source>
        <strain evidence="1 2">AK7</strain>
    </source>
</reference>
<evidence type="ECO:0008006" key="3">
    <source>
        <dbReference type="Google" id="ProtNLM"/>
    </source>
</evidence>
<evidence type="ECO:0000313" key="1">
    <source>
        <dbReference type="EMBL" id="ELR70793.1"/>
    </source>
</evidence>
<dbReference type="InterPro" id="IPR021799">
    <property type="entry name" value="PIN-like_prokaryotic"/>
</dbReference>
<name>L8JRJ5_9BACT</name>
<dbReference type="Proteomes" id="UP000011135">
    <property type="component" value="Unassembled WGS sequence"/>
</dbReference>
<protein>
    <recommendedName>
        <fullName evidence="3">DUF3368 domain-containing protein</fullName>
    </recommendedName>
</protein>
<gene>
    <name evidence="1" type="ORF">C900_03401</name>
</gene>
<dbReference type="OrthoDB" id="764457at2"/>
<dbReference type="RefSeq" id="WP_009580767.1">
    <property type="nucleotide sequence ID" value="NZ_AMZN01000049.1"/>
</dbReference>
<dbReference type="eggNOG" id="COG2405">
    <property type="taxonomic scope" value="Bacteria"/>
</dbReference>
<dbReference type="AlphaFoldDB" id="L8JRJ5"/>
<proteinExistence type="predicted"/>
<dbReference type="EMBL" id="AMZN01000049">
    <property type="protein sequence ID" value="ELR70793.1"/>
    <property type="molecule type" value="Genomic_DNA"/>
</dbReference>
<keyword evidence="2" id="KW-1185">Reference proteome</keyword>
<organism evidence="1 2">
    <name type="scientific">Fulvivirga imtechensis AK7</name>
    <dbReference type="NCBI Taxonomy" id="1237149"/>
    <lineage>
        <taxon>Bacteria</taxon>
        <taxon>Pseudomonadati</taxon>
        <taxon>Bacteroidota</taxon>
        <taxon>Cytophagia</taxon>
        <taxon>Cytophagales</taxon>
        <taxon>Fulvivirgaceae</taxon>
        <taxon>Fulvivirga</taxon>
    </lineage>
</organism>
<dbReference type="PANTHER" id="PTHR39550">
    <property type="entry name" value="SLL0658 PROTEIN"/>
    <property type="match status" value="1"/>
</dbReference>